<evidence type="ECO:0000313" key="3">
    <source>
        <dbReference type="Proteomes" id="UP000029999"/>
    </source>
</evidence>
<dbReference type="EMBL" id="JRQD01000001">
    <property type="protein sequence ID" value="KGM08149.1"/>
    <property type="molecule type" value="Genomic_DNA"/>
</dbReference>
<protein>
    <recommendedName>
        <fullName evidence="1">PilZ domain-containing protein</fullName>
    </recommendedName>
</protein>
<evidence type="ECO:0000259" key="1">
    <source>
        <dbReference type="Pfam" id="PF07238"/>
    </source>
</evidence>
<dbReference type="InterPro" id="IPR009875">
    <property type="entry name" value="PilZ_domain"/>
</dbReference>
<accession>A0A0A0BM49</accession>
<dbReference type="SUPFAM" id="SSF141371">
    <property type="entry name" value="PilZ domain-like"/>
    <property type="match status" value="1"/>
</dbReference>
<proteinExistence type="predicted"/>
<sequence length="727" mass="83267">MADISNRKQQNQAFLQELEKQRLNKDCNRIIDLRGKVAGECQCYEFGDRQHYLDDRAYLLVKQLMARFDGRYTIGVYEAVLKALKLLAQQETPAKAQLDTPLLLRLDSSLQRSEERITFSTPIKLRLDDVLYNGHTVDIASQAIRIAFKRTHSLHADDIVRIEFTDFPHPDNEALLTAATYQIIKIDHDERYTTVVLCLAQQDDVFDHVLQTWLTAHGAQASVDVDDRLINLQNQFYQRVWLSHLHQPQLWLASKDEIQALLAVHIMPAAQAVYGANFYPQFLQQLPLLQVCAGAQDVIAVVHADSSYGCALSQKKSVKKLINWHLAKPASRLLWLQTSQVNFSNDTMANELATISQLNSDYADNLESTLHAIRKRVSLLDMSHCFSNVSADQSVNQSQLSSLQSLKLFFDDDLATPNSLQQHIERACSRFYIRTPVTIQLENQSWQVETLDVSAHGMSLYLPADTDVSLNQRISANFLRWQTLTKKVNLQAIPYQVKNKQLWNGKLKLGLQRIRYNCPESLNQFFDWVIAENADKLKTDHDDVIKAAEGRLFSAQLTPTLATLPVFLGMQEGQRDITLVGMTDSNVAENIDNHFWTALRQQMLHLSEMLKALPHDLNTLITTLYGYQNSQQQWSLAFEQEFNHSRDKTLWMQRALKNPSLIAYHCVIHPLSSDEAHLESDVADQLQQLRQLRAHKVQQLRQQFGSLFGLMELTDISPMIRLFYQSD</sequence>
<organism evidence="2 3">
    <name type="scientific">Methylophaga thiooxydans</name>
    <dbReference type="NCBI Taxonomy" id="392484"/>
    <lineage>
        <taxon>Bacteria</taxon>
        <taxon>Pseudomonadati</taxon>
        <taxon>Pseudomonadota</taxon>
        <taxon>Gammaproteobacteria</taxon>
        <taxon>Thiotrichales</taxon>
        <taxon>Piscirickettsiaceae</taxon>
        <taxon>Methylophaga</taxon>
    </lineage>
</organism>
<dbReference type="Proteomes" id="UP000029999">
    <property type="component" value="Unassembled WGS sequence"/>
</dbReference>
<dbReference type="Gene3D" id="2.40.10.220">
    <property type="entry name" value="predicted glycosyltransferase like domains"/>
    <property type="match status" value="1"/>
</dbReference>
<evidence type="ECO:0000313" key="2">
    <source>
        <dbReference type="EMBL" id="KGM08149.1"/>
    </source>
</evidence>
<comment type="caution">
    <text evidence="2">The sequence shown here is derived from an EMBL/GenBank/DDBJ whole genome shotgun (WGS) entry which is preliminary data.</text>
</comment>
<gene>
    <name evidence="2" type="ORF">LP43_0572</name>
</gene>
<dbReference type="GO" id="GO:0035438">
    <property type="term" value="F:cyclic-di-GMP binding"/>
    <property type="evidence" value="ECO:0007669"/>
    <property type="project" value="InterPro"/>
</dbReference>
<name>A0A0A0BM49_9GAMM</name>
<dbReference type="Pfam" id="PF07238">
    <property type="entry name" value="PilZ"/>
    <property type="match status" value="2"/>
</dbReference>
<dbReference type="STRING" id="392484.LP43_0572"/>
<dbReference type="AlphaFoldDB" id="A0A0A0BM49"/>
<reference evidence="2 3" key="1">
    <citation type="submission" date="2014-09" db="EMBL/GenBank/DDBJ databases">
        <authorList>
            <person name="Grob C."/>
            <person name="Taubert M."/>
            <person name="Howat A.M."/>
            <person name="Burns O.J."/>
            <person name="Dixon J.L."/>
            <person name="Chen Y."/>
            <person name="Murrell J.C."/>
        </authorList>
    </citation>
    <scope>NUCLEOTIDE SEQUENCE [LARGE SCALE GENOMIC DNA]</scope>
    <source>
        <strain evidence="2">L4</strain>
    </source>
</reference>
<feature type="domain" description="PilZ" evidence="1">
    <location>
        <begin position="111"/>
        <end position="196"/>
    </location>
</feature>
<feature type="domain" description="PilZ" evidence="1">
    <location>
        <begin position="426"/>
        <end position="512"/>
    </location>
</feature>
<dbReference type="RefSeq" id="WP_036311738.1">
    <property type="nucleotide sequence ID" value="NZ_JRQD01000001.1"/>
</dbReference>